<dbReference type="FunFam" id="3.40.50.1100:FF:000004">
    <property type="entry name" value="Tryptophan synthase beta chain"/>
    <property type="match status" value="1"/>
</dbReference>
<feature type="domain" description="Tryptophan synthase beta chain-like PALP" evidence="13">
    <location>
        <begin position="54"/>
        <end position="377"/>
    </location>
</feature>
<proteinExistence type="inferred from homology"/>
<comment type="pathway">
    <text evidence="3 12">Amino-acid biosynthesis; L-tryptophan biosynthesis; L-tryptophan from chorismate: step 5/5.</text>
</comment>
<evidence type="ECO:0000256" key="12">
    <source>
        <dbReference type="HAMAP-Rule" id="MF_00133"/>
    </source>
</evidence>
<dbReference type="InterPro" id="IPR036052">
    <property type="entry name" value="TrpB-like_PALP_sf"/>
</dbReference>
<comment type="cofactor">
    <cofactor evidence="1 12">
        <name>pyridoxal 5'-phosphate</name>
        <dbReference type="ChEBI" id="CHEBI:597326"/>
    </cofactor>
</comment>
<evidence type="ECO:0000313" key="14">
    <source>
        <dbReference type="EMBL" id="SJZ32115.1"/>
    </source>
</evidence>
<dbReference type="InterPro" id="IPR023026">
    <property type="entry name" value="Trp_synth_beta/beta-like"/>
</dbReference>
<evidence type="ECO:0000256" key="11">
    <source>
        <dbReference type="ARBA" id="ARBA00049047"/>
    </source>
</evidence>
<dbReference type="GO" id="GO:0004834">
    <property type="term" value="F:tryptophan synthase activity"/>
    <property type="evidence" value="ECO:0007669"/>
    <property type="project" value="UniProtKB-UniRule"/>
</dbReference>
<evidence type="ECO:0000256" key="4">
    <source>
        <dbReference type="ARBA" id="ARBA00009982"/>
    </source>
</evidence>
<dbReference type="Proteomes" id="UP000190625">
    <property type="component" value="Unassembled WGS sequence"/>
</dbReference>
<dbReference type="CDD" id="cd06446">
    <property type="entry name" value="Trp-synth_B"/>
    <property type="match status" value="1"/>
</dbReference>
<evidence type="ECO:0000259" key="13">
    <source>
        <dbReference type="Pfam" id="PF00291"/>
    </source>
</evidence>
<evidence type="ECO:0000256" key="8">
    <source>
        <dbReference type="ARBA" id="ARBA00022898"/>
    </source>
</evidence>
<keyword evidence="7 12" id="KW-0822">Tryptophan biosynthesis</keyword>
<comment type="function">
    <text evidence="2 12">The beta subunit is responsible for the synthesis of L-tryptophan from indole and L-serine.</text>
</comment>
<gene>
    <name evidence="12" type="primary">trpB</name>
    <name evidence="14" type="ORF">SAMN02745118_00284</name>
</gene>
<keyword evidence="10 12" id="KW-0456">Lyase</keyword>
<dbReference type="HAMAP" id="MF_00133">
    <property type="entry name" value="Trp_synth_beta"/>
    <property type="match status" value="1"/>
</dbReference>
<evidence type="ECO:0000256" key="3">
    <source>
        <dbReference type="ARBA" id="ARBA00004733"/>
    </source>
</evidence>
<keyword evidence="6 12" id="KW-0028">Amino-acid biosynthesis</keyword>
<dbReference type="PANTHER" id="PTHR48077:SF3">
    <property type="entry name" value="TRYPTOPHAN SYNTHASE"/>
    <property type="match status" value="1"/>
</dbReference>
<dbReference type="FunFam" id="3.40.50.1100:FF:000001">
    <property type="entry name" value="Tryptophan synthase beta chain"/>
    <property type="match status" value="1"/>
</dbReference>
<accession>A0A1T4JPW0</accession>
<dbReference type="Gene3D" id="3.40.50.1100">
    <property type="match status" value="2"/>
</dbReference>
<evidence type="ECO:0000256" key="7">
    <source>
        <dbReference type="ARBA" id="ARBA00022822"/>
    </source>
</evidence>
<evidence type="ECO:0000313" key="15">
    <source>
        <dbReference type="Proteomes" id="UP000190625"/>
    </source>
</evidence>
<comment type="catalytic activity">
    <reaction evidence="11 12">
        <text>(1S,2R)-1-C-(indol-3-yl)glycerol 3-phosphate + L-serine = D-glyceraldehyde 3-phosphate + L-tryptophan + H2O</text>
        <dbReference type="Rhea" id="RHEA:10532"/>
        <dbReference type="ChEBI" id="CHEBI:15377"/>
        <dbReference type="ChEBI" id="CHEBI:33384"/>
        <dbReference type="ChEBI" id="CHEBI:57912"/>
        <dbReference type="ChEBI" id="CHEBI:58866"/>
        <dbReference type="ChEBI" id="CHEBI:59776"/>
        <dbReference type="EC" id="4.2.1.20"/>
    </reaction>
</comment>
<keyword evidence="15" id="KW-1185">Reference proteome</keyword>
<dbReference type="PROSITE" id="PS00168">
    <property type="entry name" value="TRP_SYNTHASE_BETA"/>
    <property type="match status" value="1"/>
</dbReference>
<dbReference type="PIRSF" id="PIRSF001413">
    <property type="entry name" value="Trp_syn_beta"/>
    <property type="match status" value="1"/>
</dbReference>
<evidence type="ECO:0000256" key="5">
    <source>
        <dbReference type="ARBA" id="ARBA00011270"/>
    </source>
</evidence>
<evidence type="ECO:0000256" key="2">
    <source>
        <dbReference type="ARBA" id="ARBA00002786"/>
    </source>
</evidence>
<dbReference type="InterPro" id="IPR001926">
    <property type="entry name" value="TrpB-like_PALP"/>
</dbReference>
<dbReference type="STRING" id="142842.SAMN02745118_00284"/>
<dbReference type="AlphaFoldDB" id="A0A1T4JPW0"/>
<evidence type="ECO:0000256" key="1">
    <source>
        <dbReference type="ARBA" id="ARBA00001933"/>
    </source>
</evidence>
<comment type="similarity">
    <text evidence="4 12">Belongs to the TrpB family.</text>
</comment>
<dbReference type="InterPro" id="IPR006654">
    <property type="entry name" value="Trp_synth_beta"/>
</dbReference>
<feature type="modified residue" description="N6-(pyridoxal phosphate)lysine" evidence="12">
    <location>
        <position position="87"/>
    </location>
</feature>
<dbReference type="EC" id="4.2.1.20" evidence="12"/>
<protein>
    <recommendedName>
        <fullName evidence="12">Tryptophan synthase beta chain</fullName>
        <ecNumber evidence="12">4.2.1.20</ecNumber>
    </recommendedName>
</protein>
<dbReference type="PANTHER" id="PTHR48077">
    <property type="entry name" value="TRYPTOPHAN SYNTHASE-RELATED"/>
    <property type="match status" value="1"/>
</dbReference>
<comment type="subunit">
    <text evidence="5 12">Tetramer of two alpha and two beta chains.</text>
</comment>
<organism evidence="14 15">
    <name type="scientific">Selenihalanaerobacter shriftii</name>
    <dbReference type="NCBI Taxonomy" id="142842"/>
    <lineage>
        <taxon>Bacteria</taxon>
        <taxon>Bacillati</taxon>
        <taxon>Bacillota</taxon>
        <taxon>Clostridia</taxon>
        <taxon>Halanaerobiales</taxon>
        <taxon>Halobacteroidaceae</taxon>
        <taxon>Selenihalanaerobacter</taxon>
    </lineage>
</organism>
<dbReference type="NCBIfam" id="TIGR00263">
    <property type="entry name" value="trpB"/>
    <property type="match status" value="1"/>
</dbReference>
<keyword evidence="9 12" id="KW-0057">Aromatic amino acid biosynthesis</keyword>
<dbReference type="GO" id="GO:0005737">
    <property type="term" value="C:cytoplasm"/>
    <property type="evidence" value="ECO:0007669"/>
    <property type="project" value="TreeGrafter"/>
</dbReference>
<dbReference type="RefSeq" id="WP_078808818.1">
    <property type="nucleotide sequence ID" value="NZ_FUWM01000004.1"/>
</dbReference>
<name>A0A1T4JPW0_9FIRM</name>
<dbReference type="EMBL" id="FUWM01000004">
    <property type="protein sequence ID" value="SJZ32115.1"/>
    <property type="molecule type" value="Genomic_DNA"/>
</dbReference>
<sequence length="394" mass="43035">MASKKGVFGEFGGQYVPELLIPALEELEEAYEKYKDDPEFIEEFEYYLKQYVGRANPLYYAERLTEKLGGAKIYLKREDLNHMGAHKINNTLGQILLADRMGKEKVIAETGAGQHGVATATVAAMFGMDCEIFMGAEDVERQSLNVFRMRLLGAKVTPVTEGTATLSDAVDVAIRKWVERIDDTFYLLGSAVGPHPYPTMVRDFQSVIGKEARDQILEAEGRLPDYLMACVGGGSNAIGLFHPFVDDEDVKMIGVEAAGLGVDTDKHAATLTKGDKGIIHGFKSYVLQDEGGQIMPVHSISAGLDYPGIGPEHSYLNDSGRAEYVAVTDEEAVEAFQLLSEVEGIIPALESSHAIAQVKKLAPKLDKDQIIIVNLSGRGDKDVYTVADRIGVEI</sequence>
<reference evidence="15" key="1">
    <citation type="submission" date="2017-02" db="EMBL/GenBank/DDBJ databases">
        <authorList>
            <person name="Varghese N."/>
            <person name="Submissions S."/>
        </authorList>
    </citation>
    <scope>NUCLEOTIDE SEQUENCE [LARGE SCALE GENOMIC DNA]</scope>
    <source>
        <strain evidence="15">ATCC BAA-73</strain>
    </source>
</reference>
<keyword evidence="8 12" id="KW-0663">Pyridoxal phosphate</keyword>
<evidence type="ECO:0000256" key="10">
    <source>
        <dbReference type="ARBA" id="ARBA00023239"/>
    </source>
</evidence>
<evidence type="ECO:0000256" key="9">
    <source>
        <dbReference type="ARBA" id="ARBA00023141"/>
    </source>
</evidence>
<dbReference type="Pfam" id="PF00291">
    <property type="entry name" value="PALP"/>
    <property type="match status" value="1"/>
</dbReference>
<dbReference type="OrthoDB" id="9766131at2"/>
<dbReference type="UniPathway" id="UPA00035">
    <property type="reaction ID" value="UER00044"/>
</dbReference>
<dbReference type="InterPro" id="IPR006653">
    <property type="entry name" value="Trp_synth_b_CS"/>
</dbReference>
<evidence type="ECO:0000256" key="6">
    <source>
        <dbReference type="ARBA" id="ARBA00022605"/>
    </source>
</evidence>
<dbReference type="SUPFAM" id="SSF53686">
    <property type="entry name" value="Tryptophan synthase beta subunit-like PLP-dependent enzymes"/>
    <property type="match status" value="1"/>
</dbReference>